<reference evidence="2 3" key="1">
    <citation type="submission" date="2019-07" db="EMBL/GenBank/DDBJ databases">
        <title>Genomics analysis of Aphanomyces spp. identifies a new class of oomycete effector associated with host adaptation.</title>
        <authorList>
            <person name="Gaulin E."/>
        </authorList>
    </citation>
    <scope>NUCLEOTIDE SEQUENCE [LARGE SCALE GENOMIC DNA]</scope>
    <source>
        <strain evidence="2 3">ATCC 201684</strain>
    </source>
</reference>
<keyword evidence="1" id="KW-1133">Transmembrane helix</keyword>
<evidence type="ECO:0000313" key="2">
    <source>
        <dbReference type="EMBL" id="KAF0734547.1"/>
    </source>
</evidence>
<feature type="transmembrane region" description="Helical" evidence="1">
    <location>
        <begin position="188"/>
        <end position="206"/>
    </location>
</feature>
<evidence type="ECO:0000256" key="1">
    <source>
        <dbReference type="SAM" id="Phobius"/>
    </source>
</evidence>
<gene>
    <name evidence="2" type="ORF">Ae201684_008789</name>
</gene>
<keyword evidence="1" id="KW-0472">Membrane</keyword>
<name>A0A6G0X3N3_9STRA</name>
<keyword evidence="3" id="KW-1185">Reference proteome</keyword>
<feature type="transmembrane region" description="Helical" evidence="1">
    <location>
        <begin position="231"/>
        <end position="253"/>
    </location>
</feature>
<dbReference type="EMBL" id="VJMJ01000111">
    <property type="protein sequence ID" value="KAF0734547.1"/>
    <property type="molecule type" value="Genomic_DNA"/>
</dbReference>
<organism evidence="2 3">
    <name type="scientific">Aphanomyces euteiches</name>
    <dbReference type="NCBI Taxonomy" id="100861"/>
    <lineage>
        <taxon>Eukaryota</taxon>
        <taxon>Sar</taxon>
        <taxon>Stramenopiles</taxon>
        <taxon>Oomycota</taxon>
        <taxon>Saprolegniomycetes</taxon>
        <taxon>Saprolegniales</taxon>
        <taxon>Verrucalvaceae</taxon>
        <taxon>Aphanomyces</taxon>
    </lineage>
</organism>
<protein>
    <submittedName>
        <fullName evidence="2">Uncharacterized protein</fullName>
    </submittedName>
</protein>
<comment type="caution">
    <text evidence="2">The sequence shown here is derived from an EMBL/GenBank/DDBJ whole genome shotgun (WGS) entry which is preliminary data.</text>
</comment>
<dbReference type="Proteomes" id="UP000481153">
    <property type="component" value="Unassembled WGS sequence"/>
</dbReference>
<sequence length="366" mass="41721">MKYHDAAFYRANAKRFDTLLSERHAADKAVHALVKAQIEEVARIDSSSVVVSTLFYAAYFIYFWQHQFVLGSVNSKVYDALAIILPFLLQEELTVSLSQVLLWTKWITANLDFDNLLVQWMFRWIPCVNPDDNLDESDSQDGSPKPPSKDQIEKAKAVLRRHKLEFDNRVNHLCSGIGVGAIDMNGPVTFITSIWTLFFLIQGYIVENFGDADNSNHLFKSVVAERHAMAWVYWALDIYSGVLILFCFFPFFCKSSEQQKEEFESVASSCETYLFIKHMTTLKDRTIAVLTNKGKLDVTVAYPAVRQLRQQAIHQLGTNDVISYALYVLALHTYNFFTGEVDGVAMEDLKKGNAKSKIQSQLMPIH</sequence>
<dbReference type="VEuPathDB" id="FungiDB:AeMF1_008960"/>
<dbReference type="AlphaFoldDB" id="A0A6G0X3N3"/>
<evidence type="ECO:0000313" key="3">
    <source>
        <dbReference type="Proteomes" id="UP000481153"/>
    </source>
</evidence>
<accession>A0A6G0X3N3</accession>
<proteinExistence type="predicted"/>
<keyword evidence="1" id="KW-0812">Transmembrane</keyword>